<dbReference type="Gene3D" id="2.60.120.650">
    <property type="entry name" value="Cupin"/>
    <property type="match status" value="1"/>
</dbReference>
<dbReference type="RefSeq" id="XP_009043077.1">
    <property type="nucleotide sequence ID" value="XM_009044829.1"/>
</dbReference>
<dbReference type="EMBL" id="GL833697">
    <property type="protein sequence ID" value="EGB02224.1"/>
    <property type="molecule type" value="Genomic_DNA"/>
</dbReference>
<dbReference type="PROSITE" id="PS51257">
    <property type="entry name" value="PROKAR_LIPOPROTEIN"/>
    <property type="match status" value="1"/>
</dbReference>
<reference evidence="2 3" key="1">
    <citation type="journal article" date="2011" name="Proc. Natl. Acad. Sci. U.S.A.">
        <title>Niche of harmful alga Aureococcus anophagefferens revealed through ecogenomics.</title>
        <authorList>
            <person name="Gobler C.J."/>
            <person name="Berry D.L."/>
            <person name="Dyhrman S.T."/>
            <person name="Wilhelm S.W."/>
            <person name="Salamov A."/>
            <person name="Lobanov A.V."/>
            <person name="Zhang Y."/>
            <person name="Collier J.L."/>
            <person name="Wurch L.L."/>
            <person name="Kustka A.B."/>
            <person name="Dill B.D."/>
            <person name="Shah M."/>
            <person name="VerBerkmoes N.C."/>
            <person name="Kuo A."/>
            <person name="Terry A."/>
            <person name="Pangilinan J."/>
            <person name="Lindquist E.A."/>
            <person name="Lucas S."/>
            <person name="Paulsen I.T."/>
            <person name="Hattenrath-Lehmann T.K."/>
            <person name="Talmage S.C."/>
            <person name="Walker E.A."/>
            <person name="Koch F."/>
            <person name="Burson A.M."/>
            <person name="Marcoval M.A."/>
            <person name="Tang Y.Z."/>
            <person name="Lecleir G.R."/>
            <person name="Coyne K.J."/>
            <person name="Berg G.M."/>
            <person name="Bertrand E.M."/>
            <person name="Saito M.A."/>
            <person name="Gladyshev V.N."/>
            <person name="Grigoriev I.V."/>
        </authorList>
    </citation>
    <scope>NUCLEOTIDE SEQUENCE [LARGE SCALE GENOMIC DNA]</scope>
    <source>
        <strain evidence="3">CCMP 1984</strain>
    </source>
</reference>
<gene>
    <name evidence="2" type="ORF">AURANDRAFT_69080</name>
</gene>
<evidence type="ECO:0000313" key="2">
    <source>
        <dbReference type="EMBL" id="EGB02224.1"/>
    </source>
</evidence>
<dbReference type="AlphaFoldDB" id="F0YRN5"/>
<dbReference type="SUPFAM" id="SSF51197">
    <property type="entry name" value="Clavaminate synthase-like"/>
    <property type="match status" value="1"/>
</dbReference>
<organism evidence="3">
    <name type="scientific">Aureococcus anophagefferens</name>
    <name type="common">Harmful bloom alga</name>
    <dbReference type="NCBI Taxonomy" id="44056"/>
    <lineage>
        <taxon>Eukaryota</taxon>
        <taxon>Sar</taxon>
        <taxon>Stramenopiles</taxon>
        <taxon>Ochrophyta</taxon>
        <taxon>Pelagophyceae</taxon>
        <taxon>Pelagomonadales</taxon>
        <taxon>Pelagomonadaceae</taxon>
        <taxon>Aureococcus</taxon>
    </lineage>
</organism>
<sequence>MVVGGRGVAALCSVVAAAAACAWSLRRPAAPPRAPGCPPVEALLVGGPGSAAASLAFHLSARVPDWPALACLAAAGDAAVDAALAGPIPVDLPDHFPRGSPPPLFLAAALTRLLLGEGPPGDAEAAWRCVAAAAAAGAPVDVALVAALLPPPEGLPAWLGAYGEAFALAAPQFYLGPPLSGAPAHFRAGQESEIPNFKASYLGRFPLATYATAPAFFAFREDAPGARTCVQRAGDVLFVPNNWGHAVLNLRTSVGVAAELSFLEL</sequence>
<keyword evidence="1" id="KW-0732">Signal</keyword>
<evidence type="ECO:0000313" key="3">
    <source>
        <dbReference type="Proteomes" id="UP000002729"/>
    </source>
</evidence>
<name>F0YRN5_AURAN</name>
<evidence type="ECO:0000256" key="1">
    <source>
        <dbReference type="SAM" id="SignalP"/>
    </source>
</evidence>
<feature type="chain" id="PRO_5003261824" evidence="1">
    <location>
        <begin position="25"/>
        <end position="265"/>
    </location>
</feature>
<feature type="non-terminal residue" evidence="2">
    <location>
        <position position="265"/>
    </location>
</feature>
<dbReference type="KEGG" id="aaf:AURANDRAFT_69080"/>
<protein>
    <submittedName>
        <fullName evidence="2">Expressed protein</fullName>
    </submittedName>
</protein>
<accession>F0YRN5</accession>
<dbReference type="OrthoDB" id="438164at2759"/>
<proteinExistence type="predicted"/>
<dbReference type="InParanoid" id="F0YRN5"/>
<dbReference type="Proteomes" id="UP000002729">
    <property type="component" value="Unassembled WGS sequence"/>
</dbReference>
<feature type="signal peptide" evidence="1">
    <location>
        <begin position="1"/>
        <end position="24"/>
    </location>
</feature>
<keyword evidence="3" id="KW-1185">Reference proteome</keyword>
<dbReference type="GeneID" id="20227225"/>